<dbReference type="GeneID" id="38471158"/>
<reference evidence="2 5" key="2">
    <citation type="submission" date="2018-07" db="EMBL/GenBank/DDBJ databases">
        <title>Genome sequences of Haloplanus aerogenes JCM 16430T.</title>
        <authorList>
            <person name="Kim Y.B."/>
            <person name="Roh S.W."/>
        </authorList>
    </citation>
    <scope>NUCLEOTIDE SEQUENCE [LARGE SCALE GENOMIC DNA]</scope>
    <source>
        <strain evidence="2 5">JCM 16430</strain>
    </source>
</reference>
<reference evidence="3 4" key="1">
    <citation type="journal article" date="2015" name="Stand. Genomic Sci.">
        <title>Genomic Encyclopedia of Bacterial and Archaeal Type Strains, Phase III: the genomes of soil and plant-associated and newly described type strains.</title>
        <authorList>
            <person name="Whitman W.B."/>
            <person name="Woyke T."/>
            <person name="Klenk H.P."/>
            <person name="Zhou Y."/>
            <person name="Lilburn T.G."/>
            <person name="Beck B.J."/>
            <person name="De Vos P."/>
            <person name="Vandamme P."/>
            <person name="Eisen J.A."/>
            <person name="Garrity G."/>
            <person name="Hugenholtz P."/>
            <person name="Kyrpides N.C."/>
        </authorList>
    </citation>
    <scope>NUCLEOTIDE SEQUENCE [LARGE SCALE GENOMIC DNA]</scope>
    <source>
        <strain evidence="3 4">CGMCC 1.10124</strain>
    </source>
</reference>
<dbReference type="EMBL" id="CP034145">
    <property type="protein sequence ID" value="AZH25268.1"/>
    <property type="molecule type" value="Genomic_DNA"/>
</dbReference>
<evidence type="ECO:0000313" key="2">
    <source>
        <dbReference type="EMBL" id="AZH25268.1"/>
    </source>
</evidence>
<proteinExistence type="predicted"/>
<name>A0A3M0DS63_9EURY</name>
<keyword evidence="5" id="KW-1185">Reference proteome</keyword>
<feature type="region of interest" description="Disordered" evidence="1">
    <location>
        <begin position="1"/>
        <end position="24"/>
    </location>
</feature>
<dbReference type="Proteomes" id="UP000282007">
    <property type="component" value="Chromosome"/>
</dbReference>
<dbReference type="AlphaFoldDB" id="A0A3M0DS63"/>
<evidence type="ECO:0000313" key="3">
    <source>
        <dbReference type="EMBL" id="RMB24959.1"/>
    </source>
</evidence>
<sequence>MSDAESADESTIQTGAAERADRAADVTEVNWHDVWAIAKAAPGEPLSPTQASLCVQVSDQCPPETDEPAREYLGRAVEKGQLKPVSSVGGADLFVTGESA</sequence>
<dbReference type="RefSeq" id="WP_121918808.1">
    <property type="nucleotide sequence ID" value="NZ_CP034145.1"/>
</dbReference>
<evidence type="ECO:0000256" key="1">
    <source>
        <dbReference type="SAM" id="MobiDB-lite"/>
    </source>
</evidence>
<reference evidence="3" key="3">
    <citation type="submission" date="2018-10" db="EMBL/GenBank/DDBJ databases">
        <authorList>
            <person name="Whitman W."/>
            <person name="Huntemann M."/>
            <person name="Clum A."/>
            <person name="Pillay M."/>
            <person name="Palaniappan K."/>
            <person name="Varghese N."/>
            <person name="Mikhailova N."/>
            <person name="Stamatis D."/>
            <person name="Reddy T."/>
            <person name="Daum C."/>
            <person name="Shapiro N."/>
            <person name="Ivanova N."/>
            <person name="Kyrpides N."/>
            <person name="Woyke T."/>
        </authorList>
    </citation>
    <scope>NUCLEOTIDE SEQUENCE</scope>
    <source>
        <strain evidence="3">CGMCC 1.10124</strain>
    </source>
</reference>
<evidence type="ECO:0000313" key="5">
    <source>
        <dbReference type="Proteomes" id="UP000282007"/>
    </source>
</evidence>
<dbReference type="Proteomes" id="UP000277326">
    <property type="component" value="Unassembled WGS sequence"/>
</dbReference>
<organism evidence="3 4">
    <name type="scientific">Haloplanus aerogenes</name>
    <dbReference type="NCBI Taxonomy" id="660522"/>
    <lineage>
        <taxon>Archaea</taxon>
        <taxon>Methanobacteriati</taxon>
        <taxon>Methanobacteriota</taxon>
        <taxon>Stenosarchaea group</taxon>
        <taxon>Halobacteria</taxon>
        <taxon>Halobacteriales</taxon>
        <taxon>Haloferacaceae</taxon>
        <taxon>Haloplanus</taxon>
    </lineage>
</organism>
<dbReference type="KEGG" id="haer:DU502_07690"/>
<evidence type="ECO:0000313" key="4">
    <source>
        <dbReference type="Proteomes" id="UP000277326"/>
    </source>
</evidence>
<dbReference type="EMBL" id="REFS01000001">
    <property type="protein sequence ID" value="RMB24959.1"/>
    <property type="molecule type" value="Genomic_DNA"/>
</dbReference>
<gene>
    <name evidence="3" type="ORF">ATH50_0039</name>
    <name evidence="2" type="ORF">DU502_07690</name>
</gene>
<protein>
    <submittedName>
        <fullName evidence="3">Uncharacterized protein</fullName>
    </submittedName>
</protein>
<accession>A0A3M0DS63</accession>